<evidence type="ECO:0000256" key="1">
    <source>
        <dbReference type="SAM" id="SignalP"/>
    </source>
</evidence>
<keyword evidence="1" id="KW-0732">Signal</keyword>
<organism evidence="2 3">
    <name type="scientific">Solidesulfovibrio fructosivorans JJ]</name>
    <dbReference type="NCBI Taxonomy" id="596151"/>
    <lineage>
        <taxon>Bacteria</taxon>
        <taxon>Pseudomonadati</taxon>
        <taxon>Thermodesulfobacteriota</taxon>
        <taxon>Desulfovibrionia</taxon>
        <taxon>Desulfovibrionales</taxon>
        <taxon>Desulfovibrionaceae</taxon>
        <taxon>Solidesulfovibrio</taxon>
    </lineage>
</organism>
<proteinExistence type="predicted"/>
<feature type="chain" id="PRO_5003148031" evidence="1">
    <location>
        <begin position="25"/>
        <end position="491"/>
    </location>
</feature>
<gene>
    <name evidence="2" type="ORF">DesfrDRAFT_2937</name>
</gene>
<keyword evidence="3" id="KW-1185">Reference proteome</keyword>
<dbReference type="Proteomes" id="UP000006250">
    <property type="component" value="Unassembled WGS sequence"/>
</dbReference>
<dbReference type="RefSeq" id="WP_005995101.1">
    <property type="nucleotide sequence ID" value="NZ_AECZ01000021.1"/>
</dbReference>
<protein>
    <submittedName>
        <fullName evidence="2">Uncharacterized protein</fullName>
    </submittedName>
</protein>
<dbReference type="eggNOG" id="ENOG5033B0Z">
    <property type="taxonomic scope" value="Bacteria"/>
</dbReference>
<dbReference type="AlphaFoldDB" id="E1JZ88"/>
<feature type="signal peptide" evidence="1">
    <location>
        <begin position="1"/>
        <end position="24"/>
    </location>
</feature>
<accession>E1JZ88</accession>
<dbReference type="STRING" id="596151.DesfrDRAFT_2937"/>
<dbReference type="EMBL" id="AECZ01000021">
    <property type="protein sequence ID" value="EFL50371.1"/>
    <property type="molecule type" value="Genomic_DNA"/>
</dbReference>
<comment type="caution">
    <text evidence="2">The sequence shown here is derived from an EMBL/GenBank/DDBJ whole genome shotgun (WGS) entry which is preliminary data.</text>
</comment>
<evidence type="ECO:0000313" key="3">
    <source>
        <dbReference type="Proteomes" id="UP000006250"/>
    </source>
</evidence>
<evidence type="ECO:0000313" key="2">
    <source>
        <dbReference type="EMBL" id="EFL50371.1"/>
    </source>
</evidence>
<reference evidence="2 3" key="1">
    <citation type="submission" date="2010-08" db="EMBL/GenBank/DDBJ databases">
        <title>The draft genome of Desulfovibrio fructosovorans JJ.</title>
        <authorList>
            <consortium name="US DOE Joint Genome Institute (JGI-PGF)"/>
            <person name="Lucas S."/>
            <person name="Copeland A."/>
            <person name="Lapidus A."/>
            <person name="Cheng J.-F."/>
            <person name="Bruce D."/>
            <person name="Goodwin L."/>
            <person name="Pitluck S."/>
            <person name="Land M.L."/>
            <person name="Hauser L."/>
            <person name="Chang Y.-J."/>
            <person name="Jeffries C."/>
            <person name="Wall J.D."/>
            <person name="Stahl D.A."/>
            <person name="Arkin A.P."/>
            <person name="Dehal P."/>
            <person name="Stolyar S.M."/>
            <person name="Hazen T.C."/>
            <person name="Woyke T.J."/>
        </authorList>
    </citation>
    <scope>NUCLEOTIDE SEQUENCE [LARGE SCALE GENOMIC DNA]</scope>
    <source>
        <strain evidence="2 3">JJ</strain>
    </source>
</reference>
<sequence>MGCRCHAFLLCVLLCLGWCAEARAQSASQPEFRGLAFGAPLADMPDMELVARFGDTAFYRRPNEKPLLGEACSTDIRYGFSRGALFFVRMTLAGCEGLGDLVAAYDAKYGRPAREGAPGFLRLVWRRPLFSVSLSHFARDGKTVVDYLYLPGMSADEREVWQSAEDIRRRGPIGFRGLRFGRKLSGIPGLTPAYREGAAAYYRRPGDSLELGDLRLTDILYGFFQDRLFAVVMRVGEGGDFEALRRAYIAKYGPPRAIAATLEEELVWSWPEAQIALSRDVEAGGVTIRYADAKLLAAMDAAETAAGAPPALSGGFRLFSQGDPPRSFRGAAFGSPPQALPAGEYLYTHRGRKYYRRGDERLHLGDIPLASVLYGYDQNRLAGVALTIAASSDGPDSDYKRVLAAYSAKYGQPETRPSDDGGRIHQWSWPGLSIALVRPKVGPMEVHYVDASLLRHREGRIAAKALDALDKKIFAAPDAAGEDIERKKGQE</sequence>
<name>E1JZ88_SOLFR</name>